<sequence>MIAMISPRAGHGANEAGIFVAAVLAALEAGSQPVDLPGRVALSVLPLRLSVGWFDCRTFPTSFRLFTVVSGSAGRVVSSGVTCALGPDRHPIMNGVLLVQKQIYNETVLRSRRGLRVASGGLVKVSVLERWTSDIRNQRHGKISGNVRRFNRKFCLR</sequence>
<dbReference type="Proteomes" id="UP001558652">
    <property type="component" value="Unassembled WGS sequence"/>
</dbReference>
<reference evidence="1 2" key="1">
    <citation type="submission" date="2024-07" db="EMBL/GenBank/DDBJ databases">
        <title>Chromosome-level genome assembly of the water stick insect Ranatra chinensis (Heteroptera: Nepidae).</title>
        <authorList>
            <person name="Liu X."/>
        </authorList>
    </citation>
    <scope>NUCLEOTIDE SEQUENCE [LARGE SCALE GENOMIC DNA]</scope>
    <source>
        <strain evidence="1">Cailab_2021Rc</strain>
        <tissue evidence="1">Muscle</tissue>
    </source>
</reference>
<dbReference type="EMBL" id="JBFDAA010000003">
    <property type="protein sequence ID" value="KAL1138608.1"/>
    <property type="molecule type" value="Genomic_DNA"/>
</dbReference>
<evidence type="ECO:0000313" key="1">
    <source>
        <dbReference type="EMBL" id="KAL1138608.1"/>
    </source>
</evidence>
<dbReference type="AlphaFoldDB" id="A0ABD0ZCR2"/>
<organism evidence="1 2">
    <name type="scientific">Ranatra chinensis</name>
    <dbReference type="NCBI Taxonomy" id="642074"/>
    <lineage>
        <taxon>Eukaryota</taxon>
        <taxon>Metazoa</taxon>
        <taxon>Ecdysozoa</taxon>
        <taxon>Arthropoda</taxon>
        <taxon>Hexapoda</taxon>
        <taxon>Insecta</taxon>
        <taxon>Pterygota</taxon>
        <taxon>Neoptera</taxon>
        <taxon>Paraneoptera</taxon>
        <taxon>Hemiptera</taxon>
        <taxon>Heteroptera</taxon>
        <taxon>Panheteroptera</taxon>
        <taxon>Nepomorpha</taxon>
        <taxon>Nepidae</taxon>
        <taxon>Ranatrinae</taxon>
        <taxon>Ranatra</taxon>
    </lineage>
</organism>
<proteinExistence type="predicted"/>
<gene>
    <name evidence="1" type="ORF">AAG570_008671</name>
</gene>
<comment type="caution">
    <text evidence="1">The sequence shown here is derived from an EMBL/GenBank/DDBJ whole genome shotgun (WGS) entry which is preliminary data.</text>
</comment>
<accession>A0ABD0ZCR2</accession>
<protein>
    <submittedName>
        <fullName evidence="1">Uncharacterized protein</fullName>
    </submittedName>
</protein>
<evidence type="ECO:0000313" key="2">
    <source>
        <dbReference type="Proteomes" id="UP001558652"/>
    </source>
</evidence>
<name>A0ABD0ZCR2_9HEMI</name>
<keyword evidence="2" id="KW-1185">Reference proteome</keyword>